<dbReference type="AlphaFoldDB" id="A0A1K1T1X0"/>
<proteinExistence type="predicted"/>
<dbReference type="OrthoDB" id="679591at2"/>
<protein>
    <submittedName>
        <fullName evidence="3">LytTR family DNA-binding domain-containing protein</fullName>
    </submittedName>
    <submittedName>
        <fullName evidence="2">LytTr DNA-binding domain-containing protein</fullName>
    </submittedName>
</protein>
<evidence type="ECO:0000313" key="4">
    <source>
        <dbReference type="Proteomes" id="UP000183788"/>
    </source>
</evidence>
<dbReference type="RefSeq" id="WP_072366637.1">
    <property type="nucleotide sequence ID" value="NZ_CP139972.1"/>
</dbReference>
<sequence>MNNILFIHKNEGLFTRVDSRVVILVEASGGWSKIITQEGVHLVSSTLSQLEEQLPVALFCRVHRTYIVALEHISSFTADSIRILDRDIPLSRSFAEKFLSKLNIIM</sequence>
<feature type="domain" description="HTH LytTR-type" evidence="1">
    <location>
        <begin position="34"/>
        <end position="104"/>
    </location>
</feature>
<evidence type="ECO:0000313" key="3">
    <source>
        <dbReference type="EMBL" id="WQG88251.1"/>
    </source>
</evidence>
<dbReference type="EMBL" id="FPIZ01000050">
    <property type="protein sequence ID" value="SFW90570.1"/>
    <property type="molecule type" value="Genomic_DNA"/>
</dbReference>
<organism evidence="2 4">
    <name type="scientific">Chitinophaga sancti</name>
    <dbReference type="NCBI Taxonomy" id="1004"/>
    <lineage>
        <taxon>Bacteria</taxon>
        <taxon>Pseudomonadati</taxon>
        <taxon>Bacteroidota</taxon>
        <taxon>Chitinophagia</taxon>
        <taxon>Chitinophagales</taxon>
        <taxon>Chitinophagaceae</taxon>
        <taxon>Chitinophaga</taxon>
    </lineage>
</organism>
<dbReference type="Proteomes" id="UP000183788">
    <property type="component" value="Unassembled WGS sequence"/>
</dbReference>
<keyword evidence="2" id="KW-0238">DNA-binding</keyword>
<name>A0A1K1T1X0_9BACT</name>
<dbReference type="InterPro" id="IPR007492">
    <property type="entry name" value="LytTR_DNA-bd_dom"/>
</dbReference>
<dbReference type="EMBL" id="CP140154">
    <property type="protein sequence ID" value="WQG88251.1"/>
    <property type="molecule type" value="Genomic_DNA"/>
</dbReference>
<dbReference type="PROSITE" id="PS50930">
    <property type="entry name" value="HTH_LYTTR"/>
    <property type="match status" value="1"/>
</dbReference>
<evidence type="ECO:0000313" key="5">
    <source>
        <dbReference type="Proteomes" id="UP001326715"/>
    </source>
</evidence>
<evidence type="ECO:0000259" key="1">
    <source>
        <dbReference type="PROSITE" id="PS50930"/>
    </source>
</evidence>
<keyword evidence="5" id="KW-1185">Reference proteome</keyword>
<dbReference type="SMART" id="SM00850">
    <property type="entry name" value="LytTR"/>
    <property type="match status" value="1"/>
</dbReference>
<dbReference type="Gene3D" id="2.40.50.1020">
    <property type="entry name" value="LytTr DNA-binding domain"/>
    <property type="match status" value="1"/>
</dbReference>
<reference evidence="2 4" key="1">
    <citation type="submission" date="2016-11" db="EMBL/GenBank/DDBJ databases">
        <authorList>
            <person name="Jaros S."/>
            <person name="Januszkiewicz K."/>
            <person name="Wedrychowicz H."/>
        </authorList>
    </citation>
    <scope>NUCLEOTIDE SEQUENCE [LARGE SCALE GENOMIC DNA]</scope>
    <source>
        <strain evidence="2 4">DSM 784</strain>
    </source>
</reference>
<dbReference type="Proteomes" id="UP001326715">
    <property type="component" value="Chromosome"/>
</dbReference>
<dbReference type="Pfam" id="PF04397">
    <property type="entry name" value="LytTR"/>
    <property type="match status" value="1"/>
</dbReference>
<accession>A0A1K1T1X0</accession>
<dbReference type="STRING" id="1004.SAMN05661012_06637"/>
<evidence type="ECO:0000313" key="2">
    <source>
        <dbReference type="EMBL" id="SFW90570.1"/>
    </source>
</evidence>
<dbReference type="GO" id="GO:0003677">
    <property type="term" value="F:DNA binding"/>
    <property type="evidence" value="ECO:0007669"/>
    <property type="project" value="UniProtKB-KW"/>
</dbReference>
<gene>
    <name evidence="2" type="ORF">SAMN05661012_06637</name>
    <name evidence="3" type="ORF">SR876_25310</name>
</gene>
<reference evidence="3 5" key="2">
    <citation type="submission" date="2023-11" db="EMBL/GenBank/DDBJ databases">
        <title>MicrobeMod: A computational toolkit for identifying prokaryotic methylation and restriction-modification with nanopore sequencing.</title>
        <authorList>
            <person name="Crits-Christoph A."/>
            <person name="Kang S.C."/>
            <person name="Lee H."/>
            <person name="Ostrov N."/>
        </authorList>
    </citation>
    <scope>NUCLEOTIDE SEQUENCE [LARGE SCALE GENOMIC DNA]</scope>
    <source>
        <strain evidence="3 5">ATCC 23090</strain>
    </source>
</reference>